<dbReference type="Proteomes" id="UP000565579">
    <property type="component" value="Unassembled WGS sequence"/>
</dbReference>
<reference evidence="1 2" key="1">
    <citation type="submission" date="2020-08" db="EMBL/GenBank/DDBJ databases">
        <title>Sequencing the genomes of 1000 actinobacteria strains.</title>
        <authorList>
            <person name="Klenk H.-P."/>
        </authorList>
    </citation>
    <scope>NUCLEOTIDE SEQUENCE [LARGE SCALE GENOMIC DNA]</scope>
    <source>
        <strain evidence="1 2">DSM 43768</strain>
    </source>
</reference>
<dbReference type="EMBL" id="JACHMI010000002">
    <property type="protein sequence ID" value="MBB6557218.1"/>
    <property type="molecule type" value="Genomic_DNA"/>
</dbReference>
<evidence type="ECO:0000313" key="1">
    <source>
        <dbReference type="EMBL" id="MBB6557218.1"/>
    </source>
</evidence>
<accession>A0A7X0U6T2</accession>
<dbReference type="RefSeq" id="WP_185112805.1">
    <property type="nucleotide sequence ID" value="NZ_BAAAXY010000038.1"/>
</dbReference>
<evidence type="ECO:0000313" key="2">
    <source>
        <dbReference type="Proteomes" id="UP000565579"/>
    </source>
</evidence>
<organism evidence="1 2">
    <name type="scientific">Nonomuraea rubra</name>
    <dbReference type="NCBI Taxonomy" id="46180"/>
    <lineage>
        <taxon>Bacteria</taxon>
        <taxon>Bacillati</taxon>
        <taxon>Actinomycetota</taxon>
        <taxon>Actinomycetes</taxon>
        <taxon>Streptosporangiales</taxon>
        <taxon>Streptosporangiaceae</taxon>
        <taxon>Nonomuraea</taxon>
    </lineage>
</organism>
<dbReference type="AlphaFoldDB" id="A0A7X0U6T2"/>
<name>A0A7X0U6T2_9ACTN</name>
<gene>
    <name evidence="1" type="ORF">HD593_012108</name>
</gene>
<protein>
    <submittedName>
        <fullName evidence="1">Uncharacterized protein</fullName>
    </submittedName>
</protein>
<comment type="caution">
    <text evidence="1">The sequence shown here is derived from an EMBL/GenBank/DDBJ whole genome shotgun (WGS) entry which is preliminary data.</text>
</comment>
<sequence>MGAVSVLWTSSDGYEAILMSSGMIFLRKVEEMIRIPFLTEDELAKAVAQTRAARAAAETSARGEGSC</sequence>
<proteinExistence type="predicted"/>
<keyword evidence="2" id="KW-1185">Reference proteome</keyword>